<dbReference type="GO" id="GO:0047480">
    <property type="term" value="F:UDP-N-acetylmuramoyl-tripeptide-D-alanyl-D-alanine ligase activity"/>
    <property type="evidence" value="ECO:0007669"/>
    <property type="project" value="UniProtKB-UniRule"/>
</dbReference>
<feature type="domain" description="Mur ligase N-terminal catalytic" evidence="12">
    <location>
        <begin position="24"/>
        <end position="94"/>
    </location>
</feature>
<evidence type="ECO:0000256" key="2">
    <source>
        <dbReference type="ARBA" id="ARBA00022598"/>
    </source>
</evidence>
<keyword evidence="1 10" id="KW-0963">Cytoplasm</keyword>
<feature type="domain" description="Mur ligase central" evidence="14">
    <location>
        <begin position="106"/>
        <end position="297"/>
    </location>
</feature>
<dbReference type="InterPro" id="IPR005863">
    <property type="entry name" value="UDP-N-AcMur_synth"/>
</dbReference>
<evidence type="ECO:0000259" key="14">
    <source>
        <dbReference type="Pfam" id="PF08245"/>
    </source>
</evidence>
<evidence type="ECO:0000313" key="15">
    <source>
        <dbReference type="EMBL" id="QHJ01616.1"/>
    </source>
</evidence>
<dbReference type="HAMAP" id="MF_02019">
    <property type="entry name" value="MurF"/>
    <property type="match status" value="1"/>
</dbReference>
<dbReference type="KEGG" id="xyk:GT347_18230"/>
<evidence type="ECO:0000256" key="7">
    <source>
        <dbReference type="ARBA" id="ARBA00022984"/>
    </source>
</evidence>
<dbReference type="Pfam" id="PF02875">
    <property type="entry name" value="Mur_ligase_C"/>
    <property type="match status" value="1"/>
</dbReference>
<dbReference type="Pfam" id="PF08245">
    <property type="entry name" value="Mur_ligase_M"/>
    <property type="match status" value="1"/>
</dbReference>
<dbReference type="InterPro" id="IPR013221">
    <property type="entry name" value="Mur_ligase_cen"/>
</dbReference>
<dbReference type="GO" id="GO:0008360">
    <property type="term" value="P:regulation of cell shape"/>
    <property type="evidence" value="ECO:0007669"/>
    <property type="project" value="UniProtKB-KW"/>
</dbReference>
<gene>
    <name evidence="10 15" type="primary">murF</name>
    <name evidence="15" type="ORF">GT347_18230</name>
</gene>
<dbReference type="Gene3D" id="3.40.1190.10">
    <property type="entry name" value="Mur-like, catalytic domain"/>
    <property type="match status" value="1"/>
</dbReference>
<dbReference type="EMBL" id="CP047650">
    <property type="protein sequence ID" value="QHJ01616.1"/>
    <property type="molecule type" value="Genomic_DNA"/>
</dbReference>
<protein>
    <recommendedName>
        <fullName evidence="10 11">UDP-N-acetylmuramoyl-tripeptide--D-alanyl-D-alanine ligase</fullName>
        <ecNumber evidence="10 11">6.3.2.10</ecNumber>
    </recommendedName>
    <alternativeName>
        <fullName evidence="10">D-alanyl-D-alanine-adding enzyme</fullName>
    </alternativeName>
</protein>
<comment type="function">
    <text evidence="10 11">Involved in cell wall formation. Catalyzes the final step in the synthesis of UDP-N-acetylmuramoyl-pentapeptide, the precursor of murein.</text>
</comment>
<dbReference type="Gene3D" id="3.40.1390.10">
    <property type="entry name" value="MurE/MurF, N-terminal domain"/>
    <property type="match status" value="1"/>
</dbReference>
<dbReference type="GO" id="GO:0005524">
    <property type="term" value="F:ATP binding"/>
    <property type="evidence" value="ECO:0007669"/>
    <property type="project" value="UniProtKB-UniRule"/>
</dbReference>
<keyword evidence="3 10" id="KW-0132">Cell division</keyword>
<comment type="catalytic activity">
    <reaction evidence="10 11">
        <text>D-alanyl-D-alanine + UDP-N-acetyl-alpha-D-muramoyl-L-alanyl-gamma-D-glutamyl-meso-2,6-diaminopimelate + ATP = UDP-N-acetyl-alpha-D-muramoyl-L-alanyl-gamma-D-glutamyl-meso-2,6-diaminopimeloyl-D-alanyl-D-alanine + ADP + phosphate + H(+)</text>
        <dbReference type="Rhea" id="RHEA:28374"/>
        <dbReference type="ChEBI" id="CHEBI:15378"/>
        <dbReference type="ChEBI" id="CHEBI:30616"/>
        <dbReference type="ChEBI" id="CHEBI:43474"/>
        <dbReference type="ChEBI" id="CHEBI:57822"/>
        <dbReference type="ChEBI" id="CHEBI:61386"/>
        <dbReference type="ChEBI" id="CHEBI:83905"/>
        <dbReference type="ChEBI" id="CHEBI:456216"/>
        <dbReference type="EC" id="6.3.2.10"/>
    </reaction>
</comment>
<dbReference type="InterPro" id="IPR004101">
    <property type="entry name" value="Mur_ligase_C"/>
</dbReference>
<dbReference type="AlphaFoldDB" id="A0A857JG25"/>
<keyword evidence="9 10" id="KW-0961">Cell wall biogenesis/degradation</keyword>
<feature type="binding site" evidence="10">
    <location>
        <begin position="108"/>
        <end position="114"/>
    </location>
    <ligand>
        <name>ATP</name>
        <dbReference type="ChEBI" id="CHEBI:30616"/>
    </ligand>
</feature>
<keyword evidence="8 10" id="KW-0131">Cell cycle</keyword>
<feature type="domain" description="Mur ligase C-terminal" evidence="13">
    <location>
        <begin position="331"/>
        <end position="437"/>
    </location>
</feature>
<dbReference type="InterPro" id="IPR036565">
    <property type="entry name" value="Mur-like_cat_sf"/>
</dbReference>
<dbReference type="SUPFAM" id="SSF53244">
    <property type="entry name" value="MurD-like peptide ligases, peptide-binding domain"/>
    <property type="match status" value="1"/>
</dbReference>
<keyword evidence="16" id="KW-1185">Reference proteome</keyword>
<dbReference type="GO" id="GO:0071555">
    <property type="term" value="P:cell wall organization"/>
    <property type="evidence" value="ECO:0007669"/>
    <property type="project" value="UniProtKB-KW"/>
</dbReference>
<evidence type="ECO:0000256" key="3">
    <source>
        <dbReference type="ARBA" id="ARBA00022618"/>
    </source>
</evidence>
<comment type="pathway">
    <text evidence="10 11">Cell wall biogenesis; peptidoglycan biosynthesis.</text>
</comment>
<dbReference type="GO" id="GO:0005737">
    <property type="term" value="C:cytoplasm"/>
    <property type="evidence" value="ECO:0007669"/>
    <property type="project" value="UniProtKB-SubCell"/>
</dbReference>
<dbReference type="SUPFAM" id="SSF63418">
    <property type="entry name" value="MurE/MurF N-terminal domain"/>
    <property type="match status" value="1"/>
</dbReference>
<dbReference type="Gene3D" id="3.90.190.20">
    <property type="entry name" value="Mur ligase, C-terminal domain"/>
    <property type="match status" value="1"/>
</dbReference>
<evidence type="ECO:0000256" key="5">
    <source>
        <dbReference type="ARBA" id="ARBA00022840"/>
    </source>
</evidence>
<evidence type="ECO:0000256" key="11">
    <source>
        <dbReference type="RuleBase" id="RU004136"/>
    </source>
</evidence>
<evidence type="ECO:0000256" key="1">
    <source>
        <dbReference type="ARBA" id="ARBA00022490"/>
    </source>
</evidence>
<proteinExistence type="inferred from homology"/>
<dbReference type="InterPro" id="IPR036615">
    <property type="entry name" value="Mur_ligase_C_dom_sf"/>
</dbReference>
<keyword evidence="7 10" id="KW-0573">Peptidoglycan synthesis</keyword>
<sequence>MMTLQQAFAWTGGMRLVGNGELPISRIHTDTRTLQPGDLFVALRGERYDANDFLADARASGAVAAIAHGGLQAAGLQGIEVPDTRAALAALATGWRHQFRLPMVAVTGSNGKTTTTQMVASILRAAYGDAAFATQGNFNNDVGVPLTLLRLRATHRAGVVELGMNHPGEISVLAHIAQPTVALVNNAQREHQEFMHTVQAVAHENGSVISALPADGCAVFPAGDEFTPLWRSLAGQRRCMSFAQAQAAGADLWLRSAEWQGDAWAAVAATPAGDIAFRLAVAGRHNLQNALAAAACALAAGVPAEAIAEGLAAFQPVKGRSRAAQLSIAGKAVTLIDDSYNANPDSVRAAIEVLASLPGPRLLVLGDMGEVGEQGPAFHAEAGAFAASHAIEQVFTLGALCASVGAGSRHFESYAALEAALLAALPGTATVLVKGSRFMQMERAVLAIETLAARGTQEASAC</sequence>
<dbReference type="GO" id="GO:0051301">
    <property type="term" value="P:cell division"/>
    <property type="evidence" value="ECO:0007669"/>
    <property type="project" value="UniProtKB-KW"/>
</dbReference>
<dbReference type="PANTHER" id="PTHR43024:SF1">
    <property type="entry name" value="UDP-N-ACETYLMURAMOYL-TRIPEPTIDE--D-ALANYL-D-ALANINE LIGASE"/>
    <property type="match status" value="1"/>
</dbReference>
<dbReference type="InterPro" id="IPR035911">
    <property type="entry name" value="MurE/MurF_N"/>
</dbReference>
<evidence type="ECO:0000256" key="10">
    <source>
        <dbReference type="HAMAP-Rule" id="MF_02019"/>
    </source>
</evidence>
<dbReference type="InterPro" id="IPR000713">
    <property type="entry name" value="Mur_ligase_N"/>
</dbReference>
<comment type="similarity">
    <text evidence="10">Belongs to the MurCDEF family. MurF subfamily.</text>
</comment>
<organism evidence="15 16">
    <name type="scientific">Xylophilus rhododendri</name>
    <dbReference type="NCBI Taxonomy" id="2697032"/>
    <lineage>
        <taxon>Bacteria</taxon>
        <taxon>Pseudomonadati</taxon>
        <taxon>Pseudomonadota</taxon>
        <taxon>Betaproteobacteria</taxon>
        <taxon>Burkholderiales</taxon>
        <taxon>Xylophilus</taxon>
    </lineage>
</organism>
<dbReference type="PANTHER" id="PTHR43024">
    <property type="entry name" value="UDP-N-ACETYLMURAMOYL-TRIPEPTIDE--D-ALANYL-D-ALANINE LIGASE"/>
    <property type="match status" value="1"/>
</dbReference>
<dbReference type="RefSeq" id="WP_160555424.1">
    <property type="nucleotide sequence ID" value="NZ_CP047650.1"/>
</dbReference>
<keyword evidence="5 10" id="KW-0067">ATP-binding</keyword>
<dbReference type="EC" id="6.3.2.10" evidence="10 11"/>
<keyword evidence="4 10" id="KW-0547">Nucleotide-binding</keyword>
<dbReference type="Proteomes" id="UP000464787">
    <property type="component" value="Chromosome"/>
</dbReference>
<evidence type="ECO:0000256" key="8">
    <source>
        <dbReference type="ARBA" id="ARBA00023306"/>
    </source>
</evidence>
<reference evidence="15 16" key="1">
    <citation type="submission" date="2020-01" db="EMBL/GenBank/DDBJ databases">
        <title>Genome sequencing of strain KACC 21265.</title>
        <authorList>
            <person name="Heo J."/>
            <person name="Kim S.-J."/>
            <person name="Kim J.-S."/>
            <person name="Hong S.-B."/>
            <person name="Kwon S.-W."/>
        </authorList>
    </citation>
    <scope>NUCLEOTIDE SEQUENCE [LARGE SCALE GENOMIC DNA]</scope>
    <source>
        <strain evidence="15 16">KACC 21265</strain>
    </source>
</reference>
<evidence type="ECO:0000256" key="9">
    <source>
        <dbReference type="ARBA" id="ARBA00023316"/>
    </source>
</evidence>
<evidence type="ECO:0000313" key="16">
    <source>
        <dbReference type="Proteomes" id="UP000464787"/>
    </source>
</evidence>
<accession>A0A857JG25</accession>
<comment type="subcellular location">
    <subcellularLocation>
        <location evidence="10 11">Cytoplasm</location>
    </subcellularLocation>
</comment>
<dbReference type="NCBIfam" id="TIGR01143">
    <property type="entry name" value="murF"/>
    <property type="match status" value="1"/>
</dbReference>
<evidence type="ECO:0000259" key="13">
    <source>
        <dbReference type="Pfam" id="PF02875"/>
    </source>
</evidence>
<dbReference type="UniPathway" id="UPA00219"/>
<evidence type="ECO:0000259" key="12">
    <source>
        <dbReference type="Pfam" id="PF01225"/>
    </source>
</evidence>
<dbReference type="GO" id="GO:0009252">
    <property type="term" value="P:peptidoglycan biosynthetic process"/>
    <property type="evidence" value="ECO:0007669"/>
    <property type="project" value="UniProtKB-UniRule"/>
</dbReference>
<dbReference type="Pfam" id="PF01225">
    <property type="entry name" value="Mur_ligase"/>
    <property type="match status" value="1"/>
</dbReference>
<keyword evidence="2 10" id="KW-0436">Ligase</keyword>
<dbReference type="SUPFAM" id="SSF53623">
    <property type="entry name" value="MurD-like peptide ligases, catalytic domain"/>
    <property type="match status" value="1"/>
</dbReference>
<keyword evidence="6 10" id="KW-0133">Cell shape</keyword>
<name>A0A857JG25_9BURK</name>
<evidence type="ECO:0000256" key="6">
    <source>
        <dbReference type="ARBA" id="ARBA00022960"/>
    </source>
</evidence>
<dbReference type="InterPro" id="IPR051046">
    <property type="entry name" value="MurCDEF_CellWall_CoF430Synth"/>
</dbReference>
<evidence type="ECO:0000256" key="4">
    <source>
        <dbReference type="ARBA" id="ARBA00022741"/>
    </source>
</evidence>